<dbReference type="Pfam" id="PF13912">
    <property type="entry name" value="zf-C2H2_6"/>
    <property type="match status" value="1"/>
</dbReference>
<dbReference type="AlphaFoldDB" id="A0A124SAQ3"/>
<evidence type="ECO:0000313" key="12">
    <source>
        <dbReference type="Proteomes" id="UP000243975"/>
    </source>
</evidence>
<dbReference type="InterPro" id="IPR013087">
    <property type="entry name" value="Znf_C2H2_type"/>
</dbReference>
<feature type="region of interest" description="Disordered" evidence="9">
    <location>
        <begin position="1"/>
        <end position="33"/>
    </location>
</feature>
<dbReference type="GO" id="GO:0008270">
    <property type="term" value="F:zinc ion binding"/>
    <property type="evidence" value="ECO:0007669"/>
    <property type="project" value="UniProtKB-KW"/>
</dbReference>
<evidence type="ECO:0000256" key="8">
    <source>
        <dbReference type="PROSITE-ProRule" id="PRU00042"/>
    </source>
</evidence>
<protein>
    <submittedName>
        <fullName evidence="11">Zinc finger, C2H2</fullName>
    </submittedName>
</protein>
<dbReference type="InterPro" id="IPR052426">
    <property type="entry name" value="Plant_dev_regulator"/>
</dbReference>
<evidence type="ECO:0000313" key="11">
    <source>
        <dbReference type="EMBL" id="KVH88237.1"/>
    </source>
</evidence>
<comment type="caution">
    <text evidence="11">The sequence shown here is derived from an EMBL/GenBank/DDBJ whole genome shotgun (WGS) entry which is preliminary data.</text>
</comment>
<dbReference type="STRING" id="59895.A0A124SAQ3"/>
<dbReference type="SMART" id="SM00355">
    <property type="entry name" value="ZnF_C2H2"/>
    <property type="match status" value="1"/>
</dbReference>
<evidence type="ECO:0000256" key="3">
    <source>
        <dbReference type="ARBA" id="ARBA00022771"/>
    </source>
</evidence>
<dbReference type="OMA" id="ENACETM"/>
<keyword evidence="7" id="KW-0539">Nucleus</keyword>
<reference evidence="11 12" key="1">
    <citation type="journal article" date="2016" name="Sci. Rep.">
        <title>The genome sequence of the outbreeding globe artichoke constructed de novo incorporating a phase-aware low-pass sequencing strategy of F1 progeny.</title>
        <authorList>
            <person name="Scaglione D."/>
            <person name="Reyes-Chin-Wo S."/>
            <person name="Acquadro A."/>
            <person name="Froenicke L."/>
            <person name="Portis E."/>
            <person name="Beitel C."/>
            <person name="Tirone M."/>
            <person name="Mauro R."/>
            <person name="Lo Monaco A."/>
            <person name="Mauromicale G."/>
            <person name="Faccioli P."/>
            <person name="Cattivelli L."/>
            <person name="Rieseberg L."/>
            <person name="Michelmore R."/>
            <person name="Lanteri S."/>
        </authorList>
    </citation>
    <scope>NUCLEOTIDE SEQUENCE [LARGE SCALE GENOMIC DNA]</scope>
    <source>
        <strain evidence="11">2C</strain>
    </source>
</reference>
<keyword evidence="3 8" id="KW-0863">Zinc-finger</keyword>
<evidence type="ECO:0000256" key="2">
    <source>
        <dbReference type="ARBA" id="ARBA00022723"/>
    </source>
</evidence>
<dbReference type="SUPFAM" id="SSF57667">
    <property type="entry name" value="beta-beta-alpha zinc fingers"/>
    <property type="match status" value="1"/>
</dbReference>
<sequence>MDQRTTMEKSSVMNHSNSLKDQKNGGRSATNGIIKDSKAATDPYSWGNITDQDSLGDGGDLLGGFSWPPRSYTCTFCKREFRSAQALGGHMNVHRRDRARLRQMPSSRDLPLHPQSFSSNYSLLNLNQDPNPNPNPNLTFSPYISSNLSCNPTMFPSFSSKSMLSPLISPSPSSLQPNLPCLSPSYRLRPIGSANLTMMKSQIPSFGVHKYDGFLNENDNKIVKKSEIIRLNLEIGLLGESKSDDLDLELRLGVS</sequence>
<accession>A0A124SAQ3</accession>
<keyword evidence="12" id="KW-1185">Reference proteome</keyword>
<dbReference type="Gramene" id="KVH88237">
    <property type="protein sequence ID" value="KVH88237"/>
    <property type="gene ID" value="Ccrd_024354"/>
</dbReference>
<organism evidence="11 12">
    <name type="scientific">Cynara cardunculus var. scolymus</name>
    <name type="common">Globe artichoke</name>
    <name type="synonym">Cynara scolymus</name>
    <dbReference type="NCBI Taxonomy" id="59895"/>
    <lineage>
        <taxon>Eukaryota</taxon>
        <taxon>Viridiplantae</taxon>
        <taxon>Streptophyta</taxon>
        <taxon>Embryophyta</taxon>
        <taxon>Tracheophyta</taxon>
        <taxon>Spermatophyta</taxon>
        <taxon>Magnoliopsida</taxon>
        <taxon>eudicotyledons</taxon>
        <taxon>Gunneridae</taxon>
        <taxon>Pentapetalae</taxon>
        <taxon>asterids</taxon>
        <taxon>campanulids</taxon>
        <taxon>Asterales</taxon>
        <taxon>Asteraceae</taxon>
        <taxon>Carduoideae</taxon>
        <taxon>Cardueae</taxon>
        <taxon>Carduinae</taxon>
        <taxon>Cynara</taxon>
    </lineage>
</organism>
<dbReference type="InterPro" id="IPR036236">
    <property type="entry name" value="Znf_C2H2_sf"/>
</dbReference>
<dbReference type="GO" id="GO:0005634">
    <property type="term" value="C:nucleus"/>
    <property type="evidence" value="ECO:0007669"/>
    <property type="project" value="UniProtKB-SubCell"/>
</dbReference>
<proteinExistence type="predicted"/>
<dbReference type="Gene3D" id="3.30.160.60">
    <property type="entry name" value="Classic Zinc Finger"/>
    <property type="match status" value="1"/>
</dbReference>
<evidence type="ECO:0000259" key="10">
    <source>
        <dbReference type="PROSITE" id="PS50157"/>
    </source>
</evidence>
<dbReference type="PROSITE" id="PS50157">
    <property type="entry name" value="ZINC_FINGER_C2H2_2"/>
    <property type="match status" value="1"/>
</dbReference>
<evidence type="ECO:0000256" key="4">
    <source>
        <dbReference type="ARBA" id="ARBA00022833"/>
    </source>
</evidence>
<name>A0A124SAQ3_CYNCS</name>
<evidence type="ECO:0000256" key="1">
    <source>
        <dbReference type="ARBA" id="ARBA00004123"/>
    </source>
</evidence>
<evidence type="ECO:0000256" key="6">
    <source>
        <dbReference type="ARBA" id="ARBA00023163"/>
    </source>
</evidence>
<gene>
    <name evidence="11" type="ORF">Ccrd_024354</name>
</gene>
<keyword evidence="2" id="KW-0479">Metal-binding</keyword>
<evidence type="ECO:0000256" key="7">
    <source>
        <dbReference type="ARBA" id="ARBA00023242"/>
    </source>
</evidence>
<feature type="domain" description="C2H2-type" evidence="10">
    <location>
        <begin position="72"/>
        <end position="99"/>
    </location>
</feature>
<keyword evidence="6" id="KW-0804">Transcription</keyword>
<evidence type="ECO:0000256" key="5">
    <source>
        <dbReference type="ARBA" id="ARBA00023015"/>
    </source>
</evidence>
<dbReference type="PROSITE" id="PS00028">
    <property type="entry name" value="ZINC_FINGER_C2H2_1"/>
    <property type="match status" value="1"/>
</dbReference>
<keyword evidence="5" id="KW-0805">Transcription regulation</keyword>
<dbReference type="Proteomes" id="UP000243975">
    <property type="component" value="Unassembled WGS sequence"/>
</dbReference>
<dbReference type="EMBL" id="LEKV01005496">
    <property type="protein sequence ID" value="KVH88237.1"/>
    <property type="molecule type" value="Genomic_DNA"/>
</dbReference>
<dbReference type="PANTHER" id="PTHR45801">
    <property type="entry name" value="OS07G0101800 PROTEIN"/>
    <property type="match status" value="1"/>
</dbReference>
<dbReference type="PANTHER" id="PTHR45801:SF110">
    <property type="entry name" value="TRANSCRIPTIONAL REGULATOR SUPERMAN"/>
    <property type="match status" value="1"/>
</dbReference>
<evidence type="ECO:0000256" key="9">
    <source>
        <dbReference type="SAM" id="MobiDB-lite"/>
    </source>
</evidence>
<comment type="subcellular location">
    <subcellularLocation>
        <location evidence="1">Nucleus</location>
    </subcellularLocation>
</comment>
<keyword evidence="4" id="KW-0862">Zinc</keyword>
<feature type="compositionally biased region" description="Polar residues" evidence="9">
    <location>
        <begin position="8"/>
        <end position="17"/>
    </location>
</feature>